<evidence type="ECO:0000313" key="12">
    <source>
        <dbReference type="Proteomes" id="UP001198893"/>
    </source>
</evidence>
<gene>
    <name evidence="10" type="ORF">LKD47_07190</name>
    <name evidence="11" type="ORF">OCV43_03065</name>
</gene>
<dbReference type="AlphaFoldDB" id="A0AAW4WC49"/>
<feature type="chain" id="PRO_5043991803" evidence="8">
    <location>
        <begin position="32"/>
        <end position="408"/>
    </location>
</feature>
<evidence type="ECO:0000313" key="13">
    <source>
        <dbReference type="Proteomes" id="UP001209666"/>
    </source>
</evidence>
<dbReference type="InterPro" id="IPR051202">
    <property type="entry name" value="Peptidase_C40"/>
</dbReference>
<dbReference type="SUPFAM" id="SSF54001">
    <property type="entry name" value="Cysteine proteinases"/>
    <property type="match status" value="1"/>
</dbReference>
<evidence type="ECO:0000256" key="8">
    <source>
        <dbReference type="SAM" id="SignalP"/>
    </source>
</evidence>
<reference evidence="11" key="3">
    <citation type="submission" date="2022-09" db="EMBL/GenBank/DDBJ databases">
        <authorList>
            <person name="Hitch T.C.A."/>
        </authorList>
    </citation>
    <scope>NUCLEOTIDE SEQUENCE</scope>
    <source>
        <strain evidence="11">Sanger_19</strain>
    </source>
</reference>
<accession>A0AAW4WC49</accession>
<feature type="compositionally biased region" description="Low complexity" evidence="7">
    <location>
        <begin position="251"/>
        <end position="276"/>
    </location>
</feature>
<feature type="domain" description="NlpC/P60" evidence="9">
    <location>
        <begin position="295"/>
        <end position="408"/>
    </location>
</feature>
<organism evidence="10 12">
    <name type="scientific">Roseburia amylophila</name>
    <dbReference type="NCBI Taxonomy" id="2981794"/>
    <lineage>
        <taxon>Bacteria</taxon>
        <taxon>Bacillati</taxon>
        <taxon>Bacillota</taxon>
        <taxon>Clostridia</taxon>
        <taxon>Lachnospirales</taxon>
        <taxon>Lachnospiraceae</taxon>
        <taxon>Roseburia</taxon>
    </lineage>
</organism>
<dbReference type="InterPro" id="IPR057309">
    <property type="entry name" value="PcsB_CC"/>
</dbReference>
<dbReference type="GO" id="GO:0008234">
    <property type="term" value="F:cysteine-type peptidase activity"/>
    <property type="evidence" value="ECO:0007669"/>
    <property type="project" value="UniProtKB-KW"/>
</dbReference>
<dbReference type="Proteomes" id="UP001209666">
    <property type="component" value="Unassembled WGS sequence"/>
</dbReference>
<evidence type="ECO:0000313" key="10">
    <source>
        <dbReference type="EMBL" id="MCC2242084.1"/>
    </source>
</evidence>
<dbReference type="InterPro" id="IPR038765">
    <property type="entry name" value="Papain-like_cys_pep_sf"/>
</dbReference>
<dbReference type="Proteomes" id="UP001198893">
    <property type="component" value="Unassembled WGS sequence"/>
</dbReference>
<evidence type="ECO:0000256" key="2">
    <source>
        <dbReference type="ARBA" id="ARBA00022670"/>
    </source>
</evidence>
<evidence type="ECO:0000256" key="5">
    <source>
        <dbReference type="ARBA" id="ARBA00022807"/>
    </source>
</evidence>
<feature type="coiled-coil region" evidence="6">
    <location>
        <begin position="167"/>
        <end position="208"/>
    </location>
</feature>
<dbReference type="EMBL" id="JAJEQW010000006">
    <property type="protein sequence ID" value="MCC2242084.1"/>
    <property type="molecule type" value="Genomic_DNA"/>
</dbReference>
<evidence type="ECO:0000313" key="11">
    <source>
        <dbReference type="EMBL" id="MCU6716257.1"/>
    </source>
</evidence>
<proteinExistence type="inferred from homology"/>
<dbReference type="PANTHER" id="PTHR47053:SF1">
    <property type="entry name" value="MUREIN DD-ENDOPEPTIDASE MEPH-RELATED"/>
    <property type="match status" value="1"/>
</dbReference>
<evidence type="ECO:0000256" key="1">
    <source>
        <dbReference type="ARBA" id="ARBA00007074"/>
    </source>
</evidence>
<dbReference type="Gene3D" id="3.90.1720.10">
    <property type="entry name" value="endopeptidase domain like (from Nostoc punctiforme)"/>
    <property type="match status" value="1"/>
</dbReference>
<dbReference type="PANTHER" id="PTHR47053">
    <property type="entry name" value="MUREIN DD-ENDOPEPTIDASE MEPH-RELATED"/>
    <property type="match status" value="1"/>
</dbReference>
<reference evidence="11 13" key="1">
    <citation type="journal article" date="2021" name="ISME Commun">
        <title>Automated analysis of genomic sequences facilitates high-throughput and comprehensive description of bacteria.</title>
        <authorList>
            <person name="Hitch T.C.A."/>
        </authorList>
    </citation>
    <scope>NUCLEOTIDE SEQUENCE [LARGE SCALE GENOMIC DNA]</scope>
    <source>
        <strain evidence="11 13">Sanger_19</strain>
    </source>
</reference>
<keyword evidence="6" id="KW-0175">Coiled coil</keyword>
<keyword evidence="4" id="KW-0378">Hydrolase</keyword>
<sequence>MHRKKHMWKMRLVAAGLVAILGISCFQSASASALSKAKNKKSEAQTALDNANADIENIQSQQQELQSQIDALDADLVNIIMNLDILEGELSDKQTELDNVTAQLAQAQEDEQNQYDAMKKRIVYMYENGDDSYIEALVGATDFSDLLNRLEYAQQIYDYDRNLLTQYQETVQQVADLKSQVETEKAELEEVQQSYQEQQASYESMIAEKQSQMSDFDTQLASAQSLAAQYKATVDEQNEIIRQEQAAAAAAAAQNNNKGNNTTTANNNNGSNTGGDSTTGGSTGGGGLNPPFSTSVSGSDVVSYACQFIGNPYVWGGESLTNGADCSGFIKSVYANFGISLPHSSVALQRAGSEVSYENAQPGDIVCYAGHVAIYMGGGQIVHASSPSTGIKTGSATYRSIISVRRVL</sequence>
<evidence type="ECO:0000256" key="3">
    <source>
        <dbReference type="ARBA" id="ARBA00022729"/>
    </source>
</evidence>
<feature type="compositionally biased region" description="Gly residues" evidence="7">
    <location>
        <begin position="277"/>
        <end position="288"/>
    </location>
</feature>
<dbReference type="RefSeq" id="WP_022244195.1">
    <property type="nucleotide sequence ID" value="NZ_JAJEQW010000006.1"/>
</dbReference>
<evidence type="ECO:0000256" key="6">
    <source>
        <dbReference type="SAM" id="Coils"/>
    </source>
</evidence>
<evidence type="ECO:0000259" key="9">
    <source>
        <dbReference type="PROSITE" id="PS51935"/>
    </source>
</evidence>
<protein>
    <submittedName>
        <fullName evidence="10">NlpC/P60 family protein</fullName>
    </submittedName>
</protein>
<dbReference type="PROSITE" id="PS51935">
    <property type="entry name" value="NLPC_P60"/>
    <property type="match status" value="1"/>
</dbReference>
<keyword evidence="13" id="KW-1185">Reference proteome</keyword>
<dbReference type="EMBL" id="JAOQKI010000003">
    <property type="protein sequence ID" value="MCU6716257.1"/>
    <property type="molecule type" value="Genomic_DNA"/>
</dbReference>
<dbReference type="PROSITE" id="PS51257">
    <property type="entry name" value="PROKAR_LIPOPROTEIN"/>
    <property type="match status" value="1"/>
</dbReference>
<dbReference type="Pfam" id="PF24568">
    <property type="entry name" value="CC_PcsB"/>
    <property type="match status" value="1"/>
</dbReference>
<feature type="signal peptide" evidence="8">
    <location>
        <begin position="1"/>
        <end position="31"/>
    </location>
</feature>
<reference evidence="10" key="2">
    <citation type="submission" date="2021-10" db="EMBL/GenBank/DDBJ databases">
        <title>Anaerobic single-cell dispensing facilitates the cultivation of human gut bacteria.</title>
        <authorList>
            <person name="Afrizal A."/>
        </authorList>
    </citation>
    <scope>NUCLEOTIDE SEQUENCE</scope>
    <source>
        <strain evidence="10">CLA-AA-H204</strain>
    </source>
</reference>
<keyword evidence="3 8" id="KW-0732">Signal</keyword>
<keyword evidence="5" id="KW-0788">Thiol protease</keyword>
<comment type="caution">
    <text evidence="10">The sequence shown here is derived from an EMBL/GenBank/DDBJ whole genome shotgun (WGS) entry which is preliminary data.</text>
</comment>
<feature type="region of interest" description="Disordered" evidence="7">
    <location>
        <begin position="251"/>
        <end position="292"/>
    </location>
</feature>
<dbReference type="Pfam" id="PF00877">
    <property type="entry name" value="NLPC_P60"/>
    <property type="match status" value="1"/>
</dbReference>
<name>A0AAW4WC49_9FIRM</name>
<dbReference type="GO" id="GO:0006508">
    <property type="term" value="P:proteolysis"/>
    <property type="evidence" value="ECO:0007669"/>
    <property type="project" value="UniProtKB-KW"/>
</dbReference>
<feature type="coiled-coil region" evidence="6">
    <location>
        <begin position="34"/>
        <end position="110"/>
    </location>
</feature>
<dbReference type="Gene3D" id="6.10.250.3150">
    <property type="match status" value="1"/>
</dbReference>
<evidence type="ECO:0000256" key="7">
    <source>
        <dbReference type="SAM" id="MobiDB-lite"/>
    </source>
</evidence>
<comment type="similarity">
    <text evidence="1">Belongs to the peptidase C40 family.</text>
</comment>
<keyword evidence="2" id="KW-0645">Protease</keyword>
<evidence type="ECO:0000256" key="4">
    <source>
        <dbReference type="ARBA" id="ARBA00022801"/>
    </source>
</evidence>
<dbReference type="InterPro" id="IPR000064">
    <property type="entry name" value="NLP_P60_dom"/>
</dbReference>